<dbReference type="InterPro" id="IPR012334">
    <property type="entry name" value="Pectin_lyas_fold"/>
</dbReference>
<feature type="non-terminal residue" evidence="9">
    <location>
        <position position="1"/>
    </location>
</feature>
<evidence type="ECO:0000256" key="6">
    <source>
        <dbReference type="ARBA" id="ARBA00023136"/>
    </source>
</evidence>
<comment type="caution">
    <text evidence="9">The sequence shown here is derived from an EMBL/GenBank/DDBJ whole genome shotgun (WGS) entry which is preliminary data.</text>
</comment>
<keyword evidence="5" id="KW-0732">Signal</keyword>
<evidence type="ECO:0000313" key="9">
    <source>
        <dbReference type="EMBL" id="GAG29949.1"/>
    </source>
</evidence>
<sequence length="242" mass="25513">NRTFGGNSGRGGFDARRYNARPEIAYEIPSFGGGVYCAADTVVTFDNCTITDNIAAKPSGTYYLDPYLGYGGGICAEDSAKVILNNCLISDNEASIGGGIQWADETQLIITDCNVVDNDAFHGAGLHSVKNLNALSTITNTFIGRNMATDQPEPIVVDGQGNDFIPPEQVTIPNQGGGYYCSSTIVDILDSTFTENQASASGGGIAFNGSDQNVAFDPLLHNSLITRNTAGRDGGGISVKWY</sequence>
<evidence type="ECO:0000256" key="7">
    <source>
        <dbReference type="ARBA" id="ARBA00023237"/>
    </source>
</evidence>
<evidence type="ECO:0000256" key="2">
    <source>
        <dbReference type="ARBA" id="ARBA00004442"/>
    </source>
</evidence>
<evidence type="ECO:0000256" key="4">
    <source>
        <dbReference type="ARBA" id="ARBA00022525"/>
    </source>
</evidence>
<keyword evidence="7" id="KW-0998">Cell outer membrane</keyword>
<dbReference type="PANTHER" id="PTHR11319">
    <property type="entry name" value="G PROTEIN-COUPLED RECEPTOR-RELATED"/>
    <property type="match status" value="1"/>
</dbReference>
<dbReference type="Pfam" id="PF13229">
    <property type="entry name" value="Beta_helix"/>
    <property type="match status" value="1"/>
</dbReference>
<proteinExistence type="predicted"/>
<dbReference type="GO" id="GO:0005576">
    <property type="term" value="C:extracellular region"/>
    <property type="evidence" value="ECO:0007669"/>
    <property type="project" value="UniProtKB-SubCell"/>
</dbReference>
<reference evidence="9" key="1">
    <citation type="journal article" date="2014" name="Front. Microbiol.">
        <title>High frequency of phylogenetically diverse reductive dehalogenase-homologous genes in deep subseafloor sedimentary metagenomes.</title>
        <authorList>
            <person name="Kawai M."/>
            <person name="Futagami T."/>
            <person name="Toyoda A."/>
            <person name="Takaki Y."/>
            <person name="Nishi S."/>
            <person name="Hori S."/>
            <person name="Arai W."/>
            <person name="Tsubouchi T."/>
            <person name="Morono Y."/>
            <person name="Uchiyama I."/>
            <person name="Ito T."/>
            <person name="Fujiyama A."/>
            <person name="Inagaki F."/>
            <person name="Takami H."/>
        </authorList>
    </citation>
    <scope>NUCLEOTIDE SEQUENCE</scope>
    <source>
        <strain evidence="9">Expedition CK06-06</strain>
    </source>
</reference>
<evidence type="ECO:0000256" key="5">
    <source>
        <dbReference type="ARBA" id="ARBA00022729"/>
    </source>
</evidence>
<feature type="domain" description="Right handed beta helix" evidence="8">
    <location>
        <begin position="30"/>
        <end position="143"/>
    </location>
</feature>
<dbReference type="InterPro" id="IPR011050">
    <property type="entry name" value="Pectin_lyase_fold/virulence"/>
</dbReference>
<dbReference type="InterPro" id="IPR003368">
    <property type="entry name" value="POMP_repeat"/>
</dbReference>
<evidence type="ECO:0000256" key="3">
    <source>
        <dbReference type="ARBA" id="ARBA00004613"/>
    </source>
</evidence>
<keyword evidence="6" id="KW-0472">Membrane</keyword>
<organism evidence="9">
    <name type="scientific">marine sediment metagenome</name>
    <dbReference type="NCBI Taxonomy" id="412755"/>
    <lineage>
        <taxon>unclassified sequences</taxon>
        <taxon>metagenomes</taxon>
        <taxon>ecological metagenomes</taxon>
    </lineage>
</organism>
<protein>
    <recommendedName>
        <fullName evidence="8">Right handed beta helix domain-containing protein</fullName>
    </recommendedName>
</protein>
<evidence type="ECO:0000256" key="1">
    <source>
        <dbReference type="ARBA" id="ARBA00004196"/>
    </source>
</evidence>
<name>X0WGA4_9ZZZZ</name>
<feature type="non-terminal residue" evidence="9">
    <location>
        <position position="242"/>
    </location>
</feature>
<dbReference type="Pfam" id="PF02415">
    <property type="entry name" value="Chlam_PMP"/>
    <property type="match status" value="1"/>
</dbReference>
<dbReference type="EMBL" id="BARS01049149">
    <property type="protein sequence ID" value="GAG29949.1"/>
    <property type="molecule type" value="Genomic_DNA"/>
</dbReference>
<dbReference type="InterPro" id="IPR039448">
    <property type="entry name" value="Beta_helix"/>
</dbReference>
<gene>
    <name evidence="9" type="ORF">S01H1_73545</name>
</gene>
<dbReference type="GO" id="GO:0009279">
    <property type="term" value="C:cell outer membrane"/>
    <property type="evidence" value="ECO:0007669"/>
    <property type="project" value="UniProtKB-SubCell"/>
</dbReference>
<comment type="subcellular location">
    <subcellularLocation>
        <location evidence="1">Cell envelope</location>
    </subcellularLocation>
    <subcellularLocation>
        <location evidence="2">Cell outer membrane</location>
    </subcellularLocation>
    <subcellularLocation>
        <location evidence="3">Secreted</location>
    </subcellularLocation>
</comment>
<dbReference type="SUPFAM" id="SSF51126">
    <property type="entry name" value="Pectin lyase-like"/>
    <property type="match status" value="1"/>
</dbReference>
<dbReference type="PANTHER" id="PTHR11319:SF35">
    <property type="entry name" value="OUTER MEMBRANE PROTEIN PMPC-RELATED"/>
    <property type="match status" value="1"/>
</dbReference>
<evidence type="ECO:0000259" key="8">
    <source>
        <dbReference type="Pfam" id="PF13229"/>
    </source>
</evidence>
<accession>X0WGA4</accession>
<dbReference type="AlphaFoldDB" id="X0WGA4"/>
<keyword evidence="4" id="KW-0964">Secreted</keyword>
<dbReference type="Gene3D" id="2.160.20.10">
    <property type="entry name" value="Single-stranded right-handed beta-helix, Pectin lyase-like"/>
    <property type="match status" value="1"/>
</dbReference>